<dbReference type="KEGG" id="samy:DB32_007006"/>
<dbReference type="AlphaFoldDB" id="A0A0F6YLT0"/>
<dbReference type="EMBL" id="CP011125">
    <property type="protein sequence ID" value="AKF09857.1"/>
    <property type="molecule type" value="Genomic_DNA"/>
</dbReference>
<organism evidence="2 3">
    <name type="scientific">Sandaracinus amylolyticus</name>
    <dbReference type="NCBI Taxonomy" id="927083"/>
    <lineage>
        <taxon>Bacteria</taxon>
        <taxon>Pseudomonadati</taxon>
        <taxon>Myxococcota</taxon>
        <taxon>Polyangia</taxon>
        <taxon>Polyangiales</taxon>
        <taxon>Sandaracinaceae</taxon>
        <taxon>Sandaracinus</taxon>
    </lineage>
</organism>
<dbReference type="Pfam" id="PF05406">
    <property type="entry name" value="WGR"/>
    <property type="match status" value="1"/>
</dbReference>
<evidence type="ECO:0000313" key="3">
    <source>
        <dbReference type="Proteomes" id="UP000034883"/>
    </source>
</evidence>
<evidence type="ECO:0000313" key="2">
    <source>
        <dbReference type="EMBL" id="AKF09857.1"/>
    </source>
</evidence>
<evidence type="ECO:0000259" key="1">
    <source>
        <dbReference type="Pfam" id="PF05406"/>
    </source>
</evidence>
<reference evidence="2 3" key="1">
    <citation type="submission" date="2015-03" db="EMBL/GenBank/DDBJ databases">
        <title>Genome assembly of Sandaracinus amylolyticus DSM 53668.</title>
        <authorList>
            <person name="Sharma G."/>
            <person name="Subramanian S."/>
        </authorList>
    </citation>
    <scope>NUCLEOTIDE SEQUENCE [LARGE SCALE GENOMIC DNA]</scope>
    <source>
        <strain evidence="2 3">DSM 53668</strain>
    </source>
</reference>
<sequence length="103" mass="11837">MRDALVSVAPVRDRFRFFVIEVRETAERVELVRRWGRVGTEGRCEVFRFATLGWGSRCSRRAARAAVQTPLVMADREVFEEARREVGADRAARGRDSRQLALL</sequence>
<gene>
    <name evidence="2" type="ORF">DB32_007006</name>
</gene>
<dbReference type="SUPFAM" id="SSF142921">
    <property type="entry name" value="WGR domain-like"/>
    <property type="match status" value="1"/>
</dbReference>
<dbReference type="Proteomes" id="UP000034883">
    <property type="component" value="Chromosome"/>
</dbReference>
<dbReference type="RefSeq" id="WP_053236861.1">
    <property type="nucleotide sequence ID" value="NZ_CP011125.1"/>
</dbReference>
<name>A0A0F6YLT0_9BACT</name>
<keyword evidence="3" id="KW-1185">Reference proteome</keyword>
<dbReference type="OrthoDB" id="5405642at2"/>
<protein>
    <recommendedName>
        <fullName evidence="1">WGR domain-containing protein</fullName>
    </recommendedName>
</protein>
<dbReference type="InterPro" id="IPR008893">
    <property type="entry name" value="WGR_domain"/>
</dbReference>
<accession>A0A0F6YLT0</accession>
<proteinExistence type="predicted"/>
<dbReference type="InterPro" id="IPR036930">
    <property type="entry name" value="WGR_dom_sf"/>
</dbReference>
<feature type="domain" description="WGR" evidence="1">
    <location>
        <begin position="7"/>
        <end position="51"/>
    </location>
</feature>